<dbReference type="AlphaFoldDB" id="A0A2G5TDJ8"/>
<accession>A0A2G5TDJ8</accession>
<keyword evidence="2" id="KW-0732">Signal</keyword>
<dbReference type="PANTHER" id="PTHR47517">
    <property type="entry name" value="C-TYPE LECTIN-RELATED"/>
    <property type="match status" value="1"/>
</dbReference>
<sequence>MKLSILIFFCFLCPILAAIGFYNGGGDSSSYSSSSASSSESHEGRGGGRGRGRGHGHGHGHGGRPRPPRPPTRPRPPREKTNCPADWMLWRRPQGNWCAKVFVAKLNYFQSEAQCNALGANLTGFQTDEERMKSAGEGHKLLLLSGWQHGNIWIGAKSKPACPHAGLCAPKDAFYWTDGHTTGTDGFGWAVRQPDGLWNGVSRQACAHQYVFASGTTYGTWSYIHGQLDDQWCSDLNSFSANKMYACGKLAT</sequence>
<reference evidence="5" key="1">
    <citation type="submission" date="2017-10" db="EMBL/GenBank/DDBJ databases">
        <title>Rapid genome shrinkage in a self-fertile nematode reveals novel sperm competition proteins.</title>
        <authorList>
            <person name="Yin D."/>
            <person name="Schwarz E.M."/>
            <person name="Thomas C.G."/>
            <person name="Felde R.L."/>
            <person name="Korf I.F."/>
            <person name="Cutter A.D."/>
            <person name="Schartner C.M."/>
            <person name="Ralston E.J."/>
            <person name="Meyer B.J."/>
            <person name="Haag E.S."/>
        </authorList>
    </citation>
    <scope>NUCLEOTIDE SEQUENCE [LARGE SCALE GENOMIC DNA]</scope>
    <source>
        <strain evidence="5">JU1422</strain>
    </source>
</reference>
<gene>
    <name evidence="4" type="primary">Cnig_chr_V.g18300</name>
    <name evidence="4" type="ORF">B9Z55_018300</name>
</gene>
<keyword evidence="5" id="KW-1185">Reference proteome</keyword>
<proteinExistence type="predicted"/>
<dbReference type="Proteomes" id="UP000230233">
    <property type="component" value="Chromosome V"/>
</dbReference>
<name>A0A2G5TDJ8_9PELO</name>
<dbReference type="Gene3D" id="3.10.100.10">
    <property type="entry name" value="Mannose-Binding Protein A, subunit A"/>
    <property type="match status" value="1"/>
</dbReference>
<dbReference type="EMBL" id="PDUG01000005">
    <property type="protein sequence ID" value="PIC25328.1"/>
    <property type="molecule type" value="Genomic_DNA"/>
</dbReference>
<evidence type="ECO:0000313" key="5">
    <source>
        <dbReference type="Proteomes" id="UP000230233"/>
    </source>
</evidence>
<evidence type="ECO:0000256" key="1">
    <source>
        <dbReference type="SAM" id="MobiDB-lite"/>
    </source>
</evidence>
<dbReference type="STRING" id="1611254.A0A2G5TDJ8"/>
<dbReference type="PANTHER" id="PTHR47517:SF2">
    <property type="entry name" value="C-TYPE LECTIN DOMAIN-CONTAINING PROTEIN"/>
    <property type="match status" value="1"/>
</dbReference>
<feature type="signal peptide" evidence="2">
    <location>
        <begin position="1"/>
        <end position="17"/>
    </location>
</feature>
<evidence type="ECO:0000259" key="3">
    <source>
        <dbReference type="PROSITE" id="PS50041"/>
    </source>
</evidence>
<feature type="compositionally biased region" description="Basic residues" evidence="1">
    <location>
        <begin position="48"/>
        <end position="67"/>
    </location>
</feature>
<comment type="caution">
    <text evidence="4">The sequence shown here is derived from an EMBL/GenBank/DDBJ whole genome shotgun (WGS) entry which is preliminary data.</text>
</comment>
<dbReference type="InterPro" id="IPR016187">
    <property type="entry name" value="CTDL_fold"/>
</dbReference>
<dbReference type="SMART" id="SM00034">
    <property type="entry name" value="CLECT"/>
    <property type="match status" value="1"/>
</dbReference>
<dbReference type="CDD" id="cd00037">
    <property type="entry name" value="CLECT"/>
    <property type="match status" value="1"/>
</dbReference>
<organism evidence="4 5">
    <name type="scientific">Caenorhabditis nigoni</name>
    <dbReference type="NCBI Taxonomy" id="1611254"/>
    <lineage>
        <taxon>Eukaryota</taxon>
        <taxon>Metazoa</taxon>
        <taxon>Ecdysozoa</taxon>
        <taxon>Nematoda</taxon>
        <taxon>Chromadorea</taxon>
        <taxon>Rhabditida</taxon>
        <taxon>Rhabditina</taxon>
        <taxon>Rhabditomorpha</taxon>
        <taxon>Rhabditoidea</taxon>
        <taxon>Rhabditidae</taxon>
        <taxon>Peloderinae</taxon>
        <taxon>Caenorhabditis</taxon>
    </lineage>
</organism>
<feature type="domain" description="C-type lectin" evidence="3">
    <location>
        <begin position="94"/>
        <end position="222"/>
    </location>
</feature>
<evidence type="ECO:0000313" key="4">
    <source>
        <dbReference type="EMBL" id="PIC25328.1"/>
    </source>
</evidence>
<evidence type="ECO:0000256" key="2">
    <source>
        <dbReference type="SAM" id="SignalP"/>
    </source>
</evidence>
<feature type="region of interest" description="Disordered" evidence="1">
    <location>
        <begin position="32"/>
        <end position="83"/>
    </location>
</feature>
<dbReference type="PROSITE" id="PS50041">
    <property type="entry name" value="C_TYPE_LECTIN_2"/>
    <property type="match status" value="1"/>
</dbReference>
<dbReference type="OrthoDB" id="441660at2759"/>
<protein>
    <recommendedName>
        <fullName evidence="3">C-type lectin domain-containing protein</fullName>
    </recommendedName>
</protein>
<dbReference type="InterPro" id="IPR016186">
    <property type="entry name" value="C-type_lectin-like/link_sf"/>
</dbReference>
<dbReference type="InterPro" id="IPR001304">
    <property type="entry name" value="C-type_lectin-like"/>
</dbReference>
<dbReference type="SUPFAM" id="SSF56436">
    <property type="entry name" value="C-type lectin-like"/>
    <property type="match status" value="1"/>
</dbReference>
<feature type="chain" id="PRO_5013667191" description="C-type lectin domain-containing protein" evidence="2">
    <location>
        <begin position="18"/>
        <end position="252"/>
    </location>
</feature>